<accession>A0A6J7K8C8</accession>
<dbReference type="AlphaFoldDB" id="A0A6J7K8C8"/>
<protein>
    <submittedName>
        <fullName evidence="1">Unannotated protein</fullName>
    </submittedName>
</protein>
<gene>
    <name evidence="1" type="ORF">UFOPK3733_01916</name>
</gene>
<dbReference type="EMBL" id="CAFBNC010000131">
    <property type="protein sequence ID" value="CAB4951695.1"/>
    <property type="molecule type" value="Genomic_DNA"/>
</dbReference>
<organism evidence="1">
    <name type="scientific">freshwater metagenome</name>
    <dbReference type="NCBI Taxonomy" id="449393"/>
    <lineage>
        <taxon>unclassified sequences</taxon>
        <taxon>metagenomes</taxon>
        <taxon>ecological metagenomes</taxon>
    </lineage>
</organism>
<sequence>MSFTAGSIRGVERRTPGEVDYRLARQHLISEYRKGRLAQHEVCDAHPELMRAARECAQPSREDCPICEAHKLVLVSYVFGPRLPSFGRCITSAKELKALSKRSGEFSCYVVEVCPSCSWNHLARTFLLNPARSA</sequence>
<dbReference type="Pfam" id="PF17249">
    <property type="entry name" value="DUF5318"/>
    <property type="match status" value="1"/>
</dbReference>
<reference evidence="1" key="1">
    <citation type="submission" date="2020-05" db="EMBL/GenBank/DDBJ databases">
        <authorList>
            <person name="Chiriac C."/>
            <person name="Salcher M."/>
            <person name="Ghai R."/>
            <person name="Kavagutti S V."/>
        </authorList>
    </citation>
    <scope>NUCLEOTIDE SEQUENCE</scope>
</reference>
<proteinExistence type="predicted"/>
<dbReference type="InterPro" id="IPR035169">
    <property type="entry name" value="DUF5318"/>
</dbReference>
<evidence type="ECO:0000313" key="1">
    <source>
        <dbReference type="EMBL" id="CAB4951695.1"/>
    </source>
</evidence>
<name>A0A6J7K8C8_9ZZZZ</name>